<feature type="coiled-coil region" evidence="1">
    <location>
        <begin position="65"/>
        <end position="92"/>
    </location>
</feature>
<feature type="transmembrane region" description="Helical" evidence="3">
    <location>
        <begin position="20"/>
        <end position="43"/>
    </location>
</feature>
<evidence type="ECO:0000256" key="3">
    <source>
        <dbReference type="SAM" id="Phobius"/>
    </source>
</evidence>
<reference evidence="5 6" key="1">
    <citation type="submission" date="2024-09" db="EMBL/GenBank/DDBJ databases">
        <authorList>
            <person name="Sun Q."/>
            <person name="Mori K."/>
        </authorList>
    </citation>
    <scope>NUCLEOTIDE SEQUENCE [LARGE SCALE GENOMIC DNA]</scope>
    <source>
        <strain evidence="5 6">CGMCC 1.9126</strain>
    </source>
</reference>
<sequence>MRIRLNAHLKNEKGSGTTVFMVGMVLAALFLAIIFFDFSTIFVNKRVTQTGADAAALAAAKSSTISMREELKEETQEELDELGERWEDFLEAANAPGEPPAEGETPPPAPTTDELLRAFIEMVERQKGKNMPGSIERWLLNHSVSVEAEEAMKFFFSDAEVSDMSCKAVRDNLDEAREEAEKFAEKNDNDRVIDFQFIPDQFRMYVETDRKGKYTTVSDEGVPAISSESSARIGEPAGFDISCS</sequence>
<dbReference type="InterPro" id="IPR028087">
    <property type="entry name" value="Tad_N"/>
</dbReference>
<proteinExistence type="predicted"/>
<dbReference type="RefSeq" id="WP_340901988.1">
    <property type="nucleotide sequence ID" value="NZ_JBHLUU010000120.1"/>
</dbReference>
<name>A0ABV6KWE1_9BACI</name>
<evidence type="ECO:0000256" key="2">
    <source>
        <dbReference type="SAM" id="MobiDB-lite"/>
    </source>
</evidence>
<dbReference type="Pfam" id="PF13400">
    <property type="entry name" value="Tad"/>
    <property type="match status" value="1"/>
</dbReference>
<keyword evidence="3" id="KW-0472">Membrane</keyword>
<keyword evidence="3" id="KW-0812">Transmembrane</keyword>
<keyword evidence="3" id="KW-1133">Transmembrane helix</keyword>
<evidence type="ECO:0000259" key="4">
    <source>
        <dbReference type="Pfam" id="PF13400"/>
    </source>
</evidence>
<dbReference type="Proteomes" id="UP001589738">
    <property type="component" value="Unassembled WGS sequence"/>
</dbReference>
<keyword evidence="1" id="KW-0175">Coiled coil</keyword>
<evidence type="ECO:0000256" key="1">
    <source>
        <dbReference type="SAM" id="Coils"/>
    </source>
</evidence>
<dbReference type="EMBL" id="JBHLUU010000120">
    <property type="protein sequence ID" value="MFC0477332.1"/>
    <property type="molecule type" value="Genomic_DNA"/>
</dbReference>
<evidence type="ECO:0000313" key="5">
    <source>
        <dbReference type="EMBL" id="MFC0477332.1"/>
    </source>
</evidence>
<organism evidence="5 6">
    <name type="scientific">Robertmurraya beringensis</name>
    <dbReference type="NCBI Taxonomy" id="641660"/>
    <lineage>
        <taxon>Bacteria</taxon>
        <taxon>Bacillati</taxon>
        <taxon>Bacillota</taxon>
        <taxon>Bacilli</taxon>
        <taxon>Bacillales</taxon>
        <taxon>Bacillaceae</taxon>
        <taxon>Robertmurraya</taxon>
    </lineage>
</organism>
<feature type="region of interest" description="Disordered" evidence="2">
    <location>
        <begin position="225"/>
        <end position="244"/>
    </location>
</feature>
<feature type="domain" description="Putative Flp pilus-assembly TadG-like N-terminal" evidence="4">
    <location>
        <begin position="14"/>
        <end position="60"/>
    </location>
</feature>
<gene>
    <name evidence="5" type="ORF">ACFFHF_19230</name>
</gene>
<comment type="caution">
    <text evidence="5">The sequence shown here is derived from an EMBL/GenBank/DDBJ whole genome shotgun (WGS) entry which is preliminary data.</text>
</comment>
<accession>A0ABV6KWE1</accession>
<evidence type="ECO:0000313" key="6">
    <source>
        <dbReference type="Proteomes" id="UP001589738"/>
    </source>
</evidence>
<keyword evidence="6" id="KW-1185">Reference proteome</keyword>
<protein>
    <submittedName>
        <fullName evidence="5">Pilus assembly protein TadG-related protein</fullName>
    </submittedName>
</protein>